<sequence length="68" mass="7923">MLTQYDRCHHALGLMTETTHRSGPIDQEYTRYLHTVPAHSTCAQYKYTLIRRLRLGQLAHLGPPFCPR</sequence>
<keyword evidence="2" id="KW-1185">Reference proteome</keyword>
<name>A0ABN7B0G4_9HEMI</name>
<evidence type="ECO:0000313" key="2">
    <source>
        <dbReference type="Proteomes" id="UP001307889"/>
    </source>
</evidence>
<protein>
    <submittedName>
        <fullName evidence="1">Uncharacterized protein</fullName>
    </submittedName>
</protein>
<dbReference type="EMBL" id="AP028916">
    <property type="protein sequence ID" value="BES97728.1"/>
    <property type="molecule type" value="Genomic_DNA"/>
</dbReference>
<accession>A0ABN7B0G4</accession>
<proteinExistence type="predicted"/>
<gene>
    <name evidence="1" type="ORF">NTJ_10542</name>
</gene>
<dbReference type="Proteomes" id="UP001307889">
    <property type="component" value="Chromosome 8"/>
</dbReference>
<reference evidence="1 2" key="1">
    <citation type="submission" date="2023-09" db="EMBL/GenBank/DDBJ databases">
        <title>Nesidiocoris tenuis whole genome shotgun sequence.</title>
        <authorList>
            <person name="Shibata T."/>
            <person name="Shimoda M."/>
            <person name="Kobayashi T."/>
            <person name="Uehara T."/>
        </authorList>
    </citation>
    <scope>NUCLEOTIDE SEQUENCE [LARGE SCALE GENOMIC DNA]</scope>
    <source>
        <strain evidence="1 2">Japan</strain>
    </source>
</reference>
<organism evidence="1 2">
    <name type="scientific">Nesidiocoris tenuis</name>
    <dbReference type="NCBI Taxonomy" id="355587"/>
    <lineage>
        <taxon>Eukaryota</taxon>
        <taxon>Metazoa</taxon>
        <taxon>Ecdysozoa</taxon>
        <taxon>Arthropoda</taxon>
        <taxon>Hexapoda</taxon>
        <taxon>Insecta</taxon>
        <taxon>Pterygota</taxon>
        <taxon>Neoptera</taxon>
        <taxon>Paraneoptera</taxon>
        <taxon>Hemiptera</taxon>
        <taxon>Heteroptera</taxon>
        <taxon>Panheteroptera</taxon>
        <taxon>Cimicomorpha</taxon>
        <taxon>Miridae</taxon>
        <taxon>Dicyphina</taxon>
        <taxon>Nesidiocoris</taxon>
    </lineage>
</organism>
<evidence type="ECO:0000313" key="1">
    <source>
        <dbReference type="EMBL" id="BES97728.1"/>
    </source>
</evidence>